<dbReference type="RefSeq" id="WP_072995209.1">
    <property type="nucleotide sequence ID" value="NZ_FQYU01000010.1"/>
</dbReference>
<reference evidence="4" key="1">
    <citation type="submission" date="2016-11" db="EMBL/GenBank/DDBJ databases">
        <authorList>
            <person name="Varghese N."/>
            <person name="Submissions S."/>
        </authorList>
    </citation>
    <scope>NUCLEOTIDE SEQUENCE [LARGE SCALE GENOMIC DNA]</scope>
    <source>
        <strain evidence="4">DSM 19858</strain>
    </source>
</reference>
<dbReference type="EMBL" id="FQYU01000010">
    <property type="protein sequence ID" value="SHJ83625.1"/>
    <property type="molecule type" value="Genomic_DNA"/>
</dbReference>
<name>A0A1M6MJF7_9FLAO</name>
<dbReference type="Pfam" id="PF13568">
    <property type="entry name" value="OMP_b-brl_2"/>
    <property type="match status" value="1"/>
</dbReference>
<evidence type="ECO:0000313" key="4">
    <source>
        <dbReference type="Proteomes" id="UP000184543"/>
    </source>
</evidence>
<keyword evidence="1" id="KW-0732">Signal</keyword>
<protein>
    <submittedName>
        <fullName evidence="3">Outer membrane protein beta-barrel domain-containing protein</fullName>
    </submittedName>
</protein>
<keyword evidence="4" id="KW-1185">Reference proteome</keyword>
<evidence type="ECO:0000313" key="3">
    <source>
        <dbReference type="EMBL" id="SHJ83625.1"/>
    </source>
</evidence>
<dbReference type="Proteomes" id="UP000184543">
    <property type="component" value="Unassembled WGS sequence"/>
</dbReference>
<feature type="chain" id="PRO_5012115998" evidence="1">
    <location>
        <begin position="22"/>
        <end position="195"/>
    </location>
</feature>
<dbReference type="STRING" id="192903.SAMN04488513_11018"/>
<gene>
    <name evidence="3" type="ORF">SAMN04488513_11018</name>
</gene>
<evidence type="ECO:0000256" key="1">
    <source>
        <dbReference type="SAM" id="SignalP"/>
    </source>
</evidence>
<evidence type="ECO:0000259" key="2">
    <source>
        <dbReference type="Pfam" id="PF13568"/>
    </source>
</evidence>
<dbReference type="AlphaFoldDB" id="A0A1M6MJF7"/>
<sequence length="195" mass="21096">MKIKYSVVLAFVFLGYVQLNAQTVIQGTGPSGNSVGDINFGAKAGLNMATWMGKDLDGVSAKPGAYFGGIAEIPAFIDDFYFQPELLVSFVGADLGPVNANLTYLTLPMMAKYHIMDEVAVEFGPQVGFLLSDNWEEDLQGQDTKKMDLGLNIGGGYRLNENLYFQLRFSVGVGKVLDVSKVHNGVLSVGACYFL</sequence>
<dbReference type="InterPro" id="IPR025665">
    <property type="entry name" value="Beta-barrel_OMP_2"/>
</dbReference>
<proteinExistence type="predicted"/>
<accession>A0A1M6MJF7</accession>
<organism evidence="3 4">
    <name type="scientific">Pseudozobellia thermophila</name>
    <dbReference type="NCBI Taxonomy" id="192903"/>
    <lineage>
        <taxon>Bacteria</taxon>
        <taxon>Pseudomonadati</taxon>
        <taxon>Bacteroidota</taxon>
        <taxon>Flavobacteriia</taxon>
        <taxon>Flavobacteriales</taxon>
        <taxon>Flavobacteriaceae</taxon>
        <taxon>Pseudozobellia</taxon>
    </lineage>
</organism>
<feature type="domain" description="Outer membrane protein beta-barrel" evidence="2">
    <location>
        <begin position="36"/>
        <end position="177"/>
    </location>
</feature>
<dbReference type="OrthoDB" id="947434at2"/>
<feature type="signal peptide" evidence="1">
    <location>
        <begin position="1"/>
        <end position="21"/>
    </location>
</feature>